<name>A0A084GZT3_METID</name>
<evidence type="ECO:0000313" key="2">
    <source>
        <dbReference type="Proteomes" id="UP000028549"/>
    </source>
</evidence>
<protein>
    <submittedName>
        <fullName evidence="1">Uncharacterized protein</fullName>
    </submittedName>
</protein>
<accession>A0A084GZT3</accession>
<organism evidence="1 2">
    <name type="scientific">Metabacillus indicus</name>
    <name type="common">Bacillus indicus</name>
    <dbReference type="NCBI Taxonomy" id="246786"/>
    <lineage>
        <taxon>Bacteria</taxon>
        <taxon>Bacillati</taxon>
        <taxon>Bacillota</taxon>
        <taxon>Bacilli</taxon>
        <taxon>Bacillales</taxon>
        <taxon>Bacillaceae</taxon>
        <taxon>Metabacillus</taxon>
    </lineage>
</organism>
<comment type="caution">
    <text evidence="1">The sequence shown here is derived from an EMBL/GenBank/DDBJ whole genome shotgun (WGS) entry which is preliminary data.</text>
</comment>
<reference evidence="1 2" key="1">
    <citation type="journal article" date="2005" name="Int. J. Syst. Evol. Microbiol.">
        <title>Bacillus cibi sp. nov., isolated from jeotgal, a traditional Korean fermented seafood.</title>
        <authorList>
            <person name="Yoon J.H."/>
            <person name="Lee C.H."/>
            <person name="Oh T.K."/>
        </authorList>
    </citation>
    <scope>NUCLEOTIDE SEQUENCE [LARGE SCALE GENOMIC DNA]</scope>
    <source>
        <strain evidence="1 2">DSM 16189</strain>
    </source>
</reference>
<gene>
    <name evidence="1" type="ORF">GS18_0208400</name>
</gene>
<dbReference type="AlphaFoldDB" id="A0A084GZT3"/>
<dbReference type="OrthoDB" id="2868629at2"/>
<dbReference type="STRING" id="246786.GS18_0208400"/>
<dbReference type="PROSITE" id="PS51257">
    <property type="entry name" value="PROKAR_LIPOPROTEIN"/>
    <property type="match status" value="1"/>
</dbReference>
<sequence length="133" mass="15623">MFMKKLLLAIVVFLSGCSMEPKYLTEFYTGTLDEVTKAVITDGSSGYRKTISDQKEIKELMNRMQNVTFIQEENQEDRSGFRYAITFFEGEIQTFQFTINEVDGTYYQTEPDLYPLIDDFYKKLPEEEEAIFH</sequence>
<keyword evidence="2" id="KW-1185">Reference proteome</keyword>
<dbReference type="EMBL" id="JNVC02000004">
    <property type="protein sequence ID" value="KEZ52845.1"/>
    <property type="molecule type" value="Genomic_DNA"/>
</dbReference>
<evidence type="ECO:0000313" key="1">
    <source>
        <dbReference type="EMBL" id="KEZ52845.1"/>
    </source>
</evidence>
<proteinExistence type="predicted"/>
<dbReference type="Proteomes" id="UP000028549">
    <property type="component" value="Unassembled WGS sequence"/>
</dbReference>